<sequence length="92" mass="9965">MLNADATCDLTGSAIYALVLQTNITGNPGRHTLFRFNTNAAGDCPDYWFEATNRESIAFVSDLGAAAAKMGAIKVIIEGVDQWIYTYAQSEI</sequence>
<reference evidence="1" key="1">
    <citation type="journal article" date="2014" name="Front. Microbiol.">
        <title>High frequency of phylogenetically diverse reductive dehalogenase-homologous genes in deep subseafloor sedimentary metagenomes.</title>
        <authorList>
            <person name="Kawai M."/>
            <person name="Futagami T."/>
            <person name="Toyoda A."/>
            <person name="Takaki Y."/>
            <person name="Nishi S."/>
            <person name="Hori S."/>
            <person name="Arai W."/>
            <person name="Tsubouchi T."/>
            <person name="Morono Y."/>
            <person name="Uchiyama I."/>
            <person name="Ito T."/>
            <person name="Fujiyama A."/>
            <person name="Inagaki F."/>
            <person name="Takami H."/>
        </authorList>
    </citation>
    <scope>NUCLEOTIDE SEQUENCE</scope>
    <source>
        <strain evidence="1">Expedition CK06-06</strain>
    </source>
</reference>
<evidence type="ECO:0000313" key="1">
    <source>
        <dbReference type="EMBL" id="GAG99471.1"/>
    </source>
</evidence>
<dbReference type="EMBL" id="BART01029290">
    <property type="protein sequence ID" value="GAG99471.1"/>
    <property type="molecule type" value="Genomic_DNA"/>
</dbReference>
<gene>
    <name evidence="1" type="ORF">S01H4_51442</name>
</gene>
<comment type="caution">
    <text evidence="1">The sequence shown here is derived from an EMBL/GenBank/DDBJ whole genome shotgun (WGS) entry which is preliminary data.</text>
</comment>
<accession>X1DSW0</accession>
<organism evidence="1">
    <name type="scientific">marine sediment metagenome</name>
    <dbReference type="NCBI Taxonomy" id="412755"/>
    <lineage>
        <taxon>unclassified sequences</taxon>
        <taxon>metagenomes</taxon>
        <taxon>ecological metagenomes</taxon>
    </lineage>
</organism>
<name>X1DSW0_9ZZZZ</name>
<protein>
    <submittedName>
        <fullName evidence="1">Uncharacterized protein</fullName>
    </submittedName>
</protein>
<proteinExistence type="predicted"/>
<dbReference type="AlphaFoldDB" id="X1DSW0"/>